<proteinExistence type="predicted"/>
<sequence length="65" mass="6861">MLSPFIFSAIHSLGLRPLKANGGTFNFSLSIATSSKFPAETLPKYGTSISLSNSGKTISSISPKR</sequence>
<evidence type="ECO:0000313" key="2">
    <source>
        <dbReference type="Proteomes" id="UP000223743"/>
    </source>
</evidence>
<reference evidence="1 2" key="1">
    <citation type="journal article" date="2011" name="Arch. Virol.">
        <title>Genomic sequence of temperate phage TEM126 isolated from wild type S. aureus.</title>
        <authorList>
            <person name="Lee Y.D."/>
            <person name="Chang H.I."/>
            <person name="Park J.H."/>
        </authorList>
    </citation>
    <scope>NUCLEOTIDE SEQUENCE [LARGE SCALE GENOMIC DNA]</scope>
</reference>
<organism evidence="1 2">
    <name type="scientific">Staphylococcus phage TEM126</name>
    <dbReference type="NCBI Taxonomy" id="947066"/>
    <lineage>
        <taxon>Viruses</taxon>
        <taxon>Duplodnaviria</taxon>
        <taxon>Heunggongvirae</taxon>
        <taxon>Uroviricota</taxon>
        <taxon>Caudoviricetes</taxon>
        <taxon>Azeredovirinae</taxon>
        <taxon>Dubowvirus</taxon>
        <taxon>Dubowvirus TEM126</taxon>
    </lineage>
</organism>
<keyword evidence="2" id="KW-1185">Reference proteome</keyword>
<dbReference type="GeneID" id="65068764"/>
<dbReference type="KEGG" id="vg:65068764"/>
<dbReference type="EMBL" id="HQ127381">
    <property type="protein sequence ID" value="ADV76521.1"/>
    <property type="molecule type" value="Genomic_DNA"/>
</dbReference>
<accession>E9LT73</accession>
<dbReference type="RefSeq" id="YP_010079814.1">
    <property type="nucleotide sequence ID" value="NC_054978.1"/>
</dbReference>
<dbReference type="Proteomes" id="UP000223743">
    <property type="component" value="Segment"/>
</dbReference>
<name>E9LT73_9CAUD</name>
<evidence type="ECO:0000313" key="1">
    <source>
        <dbReference type="EMBL" id="ADV76521.1"/>
    </source>
</evidence>
<protein>
    <submittedName>
        <fullName evidence="1">Uncharacterized protein</fullName>
    </submittedName>
</protein>